<accession>A0A4C1X730</accession>
<keyword evidence="3" id="KW-1185">Reference proteome</keyword>
<dbReference type="EMBL" id="BGZK01000749">
    <property type="protein sequence ID" value="GBP58973.1"/>
    <property type="molecule type" value="Genomic_DNA"/>
</dbReference>
<evidence type="ECO:0000313" key="3">
    <source>
        <dbReference type="Proteomes" id="UP000299102"/>
    </source>
</evidence>
<dbReference type="Proteomes" id="UP000299102">
    <property type="component" value="Unassembled WGS sequence"/>
</dbReference>
<organism evidence="2 3">
    <name type="scientific">Eumeta variegata</name>
    <name type="common">Bagworm moth</name>
    <name type="synonym">Eumeta japonica</name>
    <dbReference type="NCBI Taxonomy" id="151549"/>
    <lineage>
        <taxon>Eukaryota</taxon>
        <taxon>Metazoa</taxon>
        <taxon>Ecdysozoa</taxon>
        <taxon>Arthropoda</taxon>
        <taxon>Hexapoda</taxon>
        <taxon>Insecta</taxon>
        <taxon>Pterygota</taxon>
        <taxon>Neoptera</taxon>
        <taxon>Endopterygota</taxon>
        <taxon>Lepidoptera</taxon>
        <taxon>Glossata</taxon>
        <taxon>Ditrysia</taxon>
        <taxon>Tineoidea</taxon>
        <taxon>Psychidae</taxon>
        <taxon>Oiketicinae</taxon>
        <taxon>Eumeta</taxon>
    </lineage>
</organism>
<reference evidence="2 3" key="1">
    <citation type="journal article" date="2019" name="Commun. Biol.">
        <title>The bagworm genome reveals a unique fibroin gene that provides high tensile strength.</title>
        <authorList>
            <person name="Kono N."/>
            <person name="Nakamura H."/>
            <person name="Ohtoshi R."/>
            <person name="Tomita M."/>
            <person name="Numata K."/>
            <person name="Arakawa K."/>
        </authorList>
    </citation>
    <scope>NUCLEOTIDE SEQUENCE [LARGE SCALE GENOMIC DNA]</scope>
</reference>
<evidence type="ECO:0000313" key="2">
    <source>
        <dbReference type="EMBL" id="GBP58973.1"/>
    </source>
</evidence>
<evidence type="ECO:0000256" key="1">
    <source>
        <dbReference type="SAM" id="MobiDB-lite"/>
    </source>
</evidence>
<proteinExistence type="predicted"/>
<dbReference type="AlphaFoldDB" id="A0A4C1X730"/>
<protein>
    <submittedName>
        <fullName evidence="2">Uncharacterized protein</fullName>
    </submittedName>
</protein>
<sequence length="297" mass="32904">MIETDKVTYSRFGQAEAWQNVEFARDARCELEKYQLLSLASTAKDNTVRTLACREKVNRIIHDKGYLQALSSDGSWTTLRISNSSSLSDPVLGPVVAPYLSIVPGSDIVPTLHADPLRLSVRISVLIMISLPLLISASTAYDTSLTSLLLIFFSEESSQYFVRGEEYTAPPAAPPARPAERGAADRDDTAASPPLNHCVRCTPTLHMLYADRHHRPSILRHSDTRDCWTWDGSFNFDRTSGDGSRHDSREATPLFVTKYRQFVIKRNTPLRVGTSSAAPAVFNVTAVGKSRVHNEPV</sequence>
<comment type="caution">
    <text evidence="2">The sequence shown here is derived from an EMBL/GenBank/DDBJ whole genome shotgun (WGS) entry which is preliminary data.</text>
</comment>
<feature type="compositionally biased region" description="Basic and acidic residues" evidence="1">
    <location>
        <begin position="178"/>
        <end position="189"/>
    </location>
</feature>
<feature type="region of interest" description="Disordered" evidence="1">
    <location>
        <begin position="168"/>
        <end position="192"/>
    </location>
</feature>
<name>A0A4C1X730_EUMVA</name>
<gene>
    <name evidence="2" type="ORF">EVAR_97348_1</name>
</gene>